<feature type="compositionally biased region" description="Low complexity" evidence="1">
    <location>
        <begin position="121"/>
        <end position="136"/>
    </location>
</feature>
<evidence type="ECO:0000256" key="1">
    <source>
        <dbReference type="SAM" id="MobiDB-lite"/>
    </source>
</evidence>
<sequence>MRSFFRIALLGLPLVGSVVAEGPASPTRETAKETHPIYANAEQAFQDLLNALPEESLHVALNGLTHFKDGVFESDRHGVERVHHENPPLATKLIVAAVQDLKKRQAPQPRQAPTNGTETVAPPASTSQAPSSQAPTSQPPPSSQAPTSQAPPSSKAPSSAPPPESSKESAVLVPVPITTTNSAGSTIVASSAILSQPTASVAVEITRTNAQAGIADGRCGPEQGVGGCGCRRGCWWVGGFVDMSLRKRWNY</sequence>
<dbReference type="AlphaFoldDB" id="A0A1Y2A3L6"/>
<organism evidence="3 4">
    <name type="scientific">Clohesyomyces aquaticus</name>
    <dbReference type="NCBI Taxonomy" id="1231657"/>
    <lineage>
        <taxon>Eukaryota</taxon>
        <taxon>Fungi</taxon>
        <taxon>Dikarya</taxon>
        <taxon>Ascomycota</taxon>
        <taxon>Pezizomycotina</taxon>
        <taxon>Dothideomycetes</taxon>
        <taxon>Pleosporomycetidae</taxon>
        <taxon>Pleosporales</taxon>
        <taxon>Lindgomycetaceae</taxon>
        <taxon>Clohesyomyces</taxon>
    </lineage>
</organism>
<dbReference type="Proteomes" id="UP000193144">
    <property type="component" value="Unassembled WGS sequence"/>
</dbReference>
<feature type="chain" id="PRO_5012011033" evidence="2">
    <location>
        <begin position="21"/>
        <end position="251"/>
    </location>
</feature>
<comment type="caution">
    <text evidence="3">The sequence shown here is derived from an EMBL/GenBank/DDBJ whole genome shotgun (WGS) entry which is preliminary data.</text>
</comment>
<keyword evidence="2" id="KW-0732">Signal</keyword>
<keyword evidence="4" id="KW-1185">Reference proteome</keyword>
<reference evidence="3 4" key="1">
    <citation type="submission" date="2016-07" db="EMBL/GenBank/DDBJ databases">
        <title>Pervasive Adenine N6-methylation of Active Genes in Fungi.</title>
        <authorList>
            <consortium name="DOE Joint Genome Institute"/>
            <person name="Mondo S.J."/>
            <person name="Dannebaum R.O."/>
            <person name="Kuo R.C."/>
            <person name="Labutti K."/>
            <person name="Haridas S."/>
            <person name="Kuo A."/>
            <person name="Salamov A."/>
            <person name="Ahrendt S.R."/>
            <person name="Lipzen A."/>
            <person name="Sullivan W."/>
            <person name="Andreopoulos W.B."/>
            <person name="Clum A."/>
            <person name="Lindquist E."/>
            <person name="Daum C."/>
            <person name="Ramamoorthy G.K."/>
            <person name="Gryganskyi A."/>
            <person name="Culley D."/>
            <person name="Magnuson J.K."/>
            <person name="James T.Y."/>
            <person name="O'Malley M.A."/>
            <person name="Stajich J.E."/>
            <person name="Spatafora J.W."/>
            <person name="Visel A."/>
            <person name="Grigoriev I.V."/>
        </authorList>
    </citation>
    <scope>NUCLEOTIDE SEQUENCE [LARGE SCALE GENOMIC DNA]</scope>
    <source>
        <strain evidence="3 4">CBS 115471</strain>
    </source>
</reference>
<evidence type="ECO:0000313" key="4">
    <source>
        <dbReference type="Proteomes" id="UP000193144"/>
    </source>
</evidence>
<proteinExistence type="predicted"/>
<accession>A0A1Y2A3L6</accession>
<dbReference type="EMBL" id="MCFA01000014">
    <property type="protein sequence ID" value="ORY17113.1"/>
    <property type="molecule type" value="Genomic_DNA"/>
</dbReference>
<evidence type="ECO:0000256" key="2">
    <source>
        <dbReference type="SAM" id="SignalP"/>
    </source>
</evidence>
<feature type="signal peptide" evidence="2">
    <location>
        <begin position="1"/>
        <end position="20"/>
    </location>
</feature>
<dbReference type="STRING" id="1231657.A0A1Y2A3L6"/>
<name>A0A1Y2A3L6_9PLEO</name>
<dbReference type="OrthoDB" id="5427732at2759"/>
<protein>
    <submittedName>
        <fullName evidence="3">Uncharacterized protein</fullName>
    </submittedName>
</protein>
<feature type="region of interest" description="Disordered" evidence="1">
    <location>
        <begin position="102"/>
        <end position="170"/>
    </location>
</feature>
<evidence type="ECO:0000313" key="3">
    <source>
        <dbReference type="EMBL" id="ORY17113.1"/>
    </source>
</evidence>
<gene>
    <name evidence="3" type="ORF">BCR34DRAFT_61432</name>
</gene>
<feature type="compositionally biased region" description="Low complexity" evidence="1">
    <location>
        <begin position="144"/>
        <end position="158"/>
    </location>
</feature>